<accession>A0A9N9HQE2</accession>
<dbReference type="EMBL" id="CAJVPS010019329">
    <property type="protein sequence ID" value="CAG8700672.1"/>
    <property type="molecule type" value="Genomic_DNA"/>
</dbReference>
<evidence type="ECO:0000313" key="1">
    <source>
        <dbReference type="EMBL" id="CAG8700672.1"/>
    </source>
</evidence>
<sequence>YEKPFSDIRDIRDFVYYKDLVYFSVGIPASVNDRIYRCMIRQVQECNVSGWKELFGFYAYGKPSPKTVAFYVEEAFEPHRIIISKRPQNLPGFSKRFVFWAFEYEQEFFSKPVTIEKLGHPERHVLRIQALNNSTDKGGQLVNTFHVVDTVYWG</sequence>
<dbReference type="Proteomes" id="UP000789508">
    <property type="component" value="Unassembled WGS sequence"/>
</dbReference>
<evidence type="ECO:0000313" key="2">
    <source>
        <dbReference type="Proteomes" id="UP000789508"/>
    </source>
</evidence>
<reference evidence="1" key="1">
    <citation type="submission" date="2021-06" db="EMBL/GenBank/DDBJ databases">
        <authorList>
            <person name="Kallberg Y."/>
            <person name="Tangrot J."/>
            <person name="Rosling A."/>
        </authorList>
    </citation>
    <scope>NUCLEOTIDE SEQUENCE</scope>
    <source>
        <strain evidence="1">FL130A</strain>
    </source>
</reference>
<keyword evidence="2" id="KW-1185">Reference proteome</keyword>
<feature type="non-terminal residue" evidence="1">
    <location>
        <position position="1"/>
    </location>
</feature>
<name>A0A9N9HQE2_9GLOM</name>
<dbReference type="OrthoDB" id="10357220at2759"/>
<dbReference type="AlphaFoldDB" id="A0A9N9HQE2"/>
<organism evidence="1 2">
    <name type="scientific">Ambispora leptoticha</name>
    <dbReference type="NCBI Taxonomy" id="144679"/>
    <lineage>
        <taxon>Eukaryota</taxon>
        <taxon>Fungi</taxon>
        <taxon>Fungi incertae sedis</taxon>
        <taxon>Mucoromycota</taxon>
        <taxon>Glomeromycotina</taxon>
        <taxon>Glomeromycetes</taxon>
        <taxon>Archaeosporales</taxon>
        <taxon>Ambisporaceae</taxon>
        <taxon>Ambispora</taxon>
    </lineage>
</organism>
<comment type="caution">
    <text evidence="1">The sequence shown here is derived from an EMBL/GenBank/DDBJ whole genome shotgun (WGS) entry which is preliminary data.</text>
</comment>
<gene>
    <name evidence="1" type="ORF">ALEPTO_LOCUS11561</name>
</gene>
<protein>
    <submittedName>
        <fullName evidence="1">12347_t:CDS:1</fullName>
    </submittedName>
</protein>
<proteinExistence type="predicted"/>
<feature type="non-terminal residue" evidence="1">
    <location>
        <position position="154"/>
    </location>
</feature>